<accession>A0A511FIJ4</accession>
<dbReference type="AlphaFoldDB" id="A0A511FIJ4"/>
<name>A0A511FIJ4_9PROT</name>
<organism evidence="1 2">
    <name type="scientific">Acetobacter tropicalis</name>
    <dbReference type="NCBI Taxonomy" id="104102"/>
    <lineage>
        <taxon>Bacteria</taxon>
        <taxon>Pseudomonadati</taxon>
        <taxon>Pseudomonadota</taxon>
        <taxon>Alphaproteobacteria</taxon>
        <taxon>Acetobacterales</taxon>
        <taxon>Acetobacteraceae</taxon>
        <taxon>Acetobacter</taxon>
    </lineage>
</organism>
<dbReference type="EMBL" id="BJVR01000001">
    <property type="protein sequence ID" value="GEL49032.1"/>
    <property type="molecule type" value="Genomic_DNA"/>
</dbReference>
<evidence type="ECO:0000313" key="1">
    <source>
        <dbReference type="EMBL" id="GEL49032.1"/>
    </source>
</evidence>
<gene>
    <name evidence="1" type="ORF">ATR01nite_01070</name>
</gene>
<proteinExistence type="predicted"/>
<sequence length="68" mass="7251">MQEQGHARHTGAVWLGEGLIDLKAWWELADRGHGTASVAGAQGASCFLREVGAVGFFTEVLTLKAKRG</sequence>
<comment type="caution">
    <text evidence="1">The sequence shown here is derived from an EMBL/GenBank/DDBJ whole genome shotgun (WGS) entry which is preliminary data.</text>
</comment>
<dbReference type="Proteomes" id="UP000321800">
    <property type="component" value="Unassembled WGS sequence"/>
</dbReference>
<protein>
    <submittedName>
        <fullName evidence="1">Uncharacterized protein</fullName>
    </submittedName>
</protein>
<evidence type="ECO:0000313" key="2">
    <source>
        <dbReference type="Proteomes" id="UP000321800"/>
    </source>
</evidence>
<reference evidence="1 2" key="1">
    <citation type="submission" date="2019-07" db="EMBL/GenBank/DDBJ databases">
        <title>Whole genome shotgun sequence of Acetobacter tropicalis NBRC 16470.</title>
        <authorList>
            <person name="Hosoyama A."/>
            <person name="Uohara A."/>
            <person name="Ohji S."/>
            <person name="Ichikawa N."/>
        </authorList>
    </citation>
    <scope>NUCLEOTIDE SEQUENCE [LARGE SCALE GENOMIC DNA]</scope>
    <source>
        <strain evidence="1 2">NBRC 16470</strain>
    </source>
</reference>